<evidence type="ECO:0000313" key="2">
    <source>
        <dbReference type="Proteomes" id="UP001500051"/>
    </source>
</evidence>
<gene>
    <name evidence="1" type="ORF">GCM10022204_24230</name>
</gene>
<dbReference type="RefSeq" id="WP_344812622.1">
    <property type="nucleotide sequence ID" value="NZ_BAAAYX010000009.1"/>
</dbReference>
<organism evidence="1 2">
    <name type="scientific">Microlunatus aurantiacus</name>
    <dbReference type="NCBI Taxonomy" id="446786"/>
    <lineage>
        <taxon>Bacteria</taxon>
        <taxon>Bacillati</taxon>
        <taxon>Actinomycetota</taxon>
        <taxon>Actinomycetes</taxon>
        <taxon>Propionibacteriales</taxon>
        <taxon>Propionibacteriaceae</taxon>
        <taxon>Microlunatus</taxon>
    </lineage>
</organism>
<sequence>MRRFVRENGLTVFFSTILLLALAGQSLVGMAEFNDQQLAAGQEPVSYGHYLLSSDFAVDVAENWQSEFLQFTLYILATVYLVQVGSSESKKPEEVGLQSDEDQKVGRYAQADSPRWARSSGWRLGLYSRSLTLVMATIFAVSWLAQSIAGRAAYNGQQLTRYQDPLSWGNYVTSADFWSRTLQNWQSEFLAVAAMAVFAVYLRQRGSPESKPVGSPHTSTGQEG</sequence>
<accession>A0ABP7DKV2</accession>
<name>A0ABP7DKV2_9ACTN</name>
<protein>
    <submittedName>
        <fullName evidence="1">Uncharacterized protein</fullName>
    </submittedName>
</protein>
<reference evidence="2" key="1">
    <citation type="journal article" date="2019" name="Int. J. Syst. Evol. Microbiol.">
        <title>The Global Catalogue of Microorganisms (GCM) 10K type strain sequencing project: providing services to taxonomists for standard genome sequencing and annotation.</title>
        <authorList>
            <consortium name="The Broad Institute Genomics Platform"/>
            <consortium name="The Broad Institute Genome Sequencing Center for Infectious Disease"/>
            <person name="Wu L."/>
            <person name="Ma J."/>
        </authorList>
    </citation>
    <scope>NUCLEOTIDE SEQUENCE [LARGE SCALE GENOMIC DNA]</scope>
    <source>
        <strain evidence="2">JCM 16548</strain>
    </source>
</reference>
<dbReference type="Proteomes" id="UP001500051">
    <property type="component" value="Unassembled WGS sequence"/>
</dbReference>
<evidence type="ECO:0000313" key="1">
    <source>
        <dbReference type="EMBL" id="GAA3705826.1"/>
    </source>
</evidence>
<keyword evidence="2" id="KW-1185">Reference proteome</keyword>
<proteinExistence type="predicted"/>
<dbReference type="EMBL" id="BAAAYX010000009">
    <property type="protein sequence ID" value="GAA3705826.1"/>
    <property type="molecule type" value="Genomic_DNA"/>
</dbReference>
<comment type="caution">
    <text evidence="1">The sequence shown here is derived from an EMBL/GenBank/DDBJ whole genome shotgun (WGS) entry which is preliminary data.</text>
</comment>
<dbReference type="InterPro" id="IPR046657">
    <property type="entry name" value="DUF6766"/>
</dbReference>
<dbReference type="Pfam" id="PF20554">
    <property type="entry name" value="DUF6766"/>
    <property type="match status" value="1"/>
</dbReference>